<gene>
    <name evidence="6" type="primary">rnpA</name>
    <name evidence="7" type="ORF">AAK873_08695</name>
</gene>
<dbReference type="RefSeq" id="WP_121698030.1">
    <property type="nucleotide sequence ID" value="NZ_JBCLPP010000022.1"/>
</dbReference>
<keyword evidence="3 6" id="KW-0255">Endonuclease</keyword>
<keyword evidence="2 6" id="KW-0540">Nuclease</keyword>
<protein>
    <recommendedName>
        <fullName evidence="6">Ribonuclease P protein component</fullName>
        <shortName evidence="6">RNase P protein</shortName>
        <shortName evidence="6">RNaseP protein</shortName>
        <ecNumber evidence="6">3.1.26.5</ecNumber>
    </recommendedName>
    <alternativeName>
        <fullName evidence="6">Protein C5</fullName>
    </alternativeName>
</protein>
<organism evidence="7 8">
    <name type="scientific">Heminiphilus faecis</name>
    <dbReference type="NCBI Taxonomy" id="2601703"/>
    <lineage>
        <taxon>Bacteria</taxon>
        <taxon>Pseudomonadati</taxon>
        <taxon>Bacteroidota</taxon>
        <taxon>Bacteroidia</taxon>
        <taxon>Bacteroidales</taxon>
        <taxon>Muribaculaceae</taxon>
        <taxon>Heminiphilus</taxon>
    </lineage>
</organism>
<evidence type="ECO:0000256" key="4">
    <source>
        <dbReference type="ARBA" id="ARBA00022801"/>
    </source>
</evidence>
<name>A0ABV4CY04_9BACT</name>
<accession>A0ABV4CY04</accession>
<keyword evidence="8" id="KW-1185">Reference proteome</keyword>
<dbReference type="InterPro" id="IPR014721">
    <property type="entry name" value="Ribsml_uS5_D2-typ_fold_subgr"/>
</dbReference>
<sequence>MLKTIDVTSHRLYKREKLRSVSAIDALFSHKPGIAGVMAFPVRAVWRLDGTRAGGTRFLVSVPKKRLRHAVDRVAMRRRIREAYRLHRAILPDTTTLPLDIAFIFVSDTLQPYRRIEDAVKKILSRISDSILKTTDADDAPSAD</sequence>
<evidence type="ECO:0000256" key="3">
    <source>
        <dbReference type="ARBA" id="ARBA00022759"/>
    </source>
</evidence>
<comment type="caution">
    <text evidence="7">The sequence shown here is derived from an EMBL/GenBank/DDBJ whole genome shotgun (WGS) entry which is preliminary data.</text>
</comment>
<dbReference type="EC" id="3.1.26.5" evidence="6"/>
<dbReference type="HAMAP" id="MF_00227">
    <property type="entry name" value="RNase_P"/>
    <property type="match status" value="1"/>
</dbReference>
<proteinExistence type="inferred from homology"/>
<dbReference type="SUPFAM" id="SSF54211">
    <property type="entry name" value="Ribosomal protein S5 domain 2-like"/>
    <property type="match status" value="1"/>
</dbReference>
<evidence type="ECO:0000313" key="7">
    <source>
        <dbReference type="EMBL" id="MEY8245686.1"/>
    </source>
</evidence>
<dbReference type="InterPro" id="IPR020568">
    <property type="entry name" value="Ribosomal_Su5_D2-typ_SF"/>
</dbReference>
<keyword evidence="5 6" id="KW-0694">RNA-binding</keyword>
<dbReference type="Gene3D" id="3.30.230.10">
    <property type="match status" value="1"/>
</dbReference>
<evidence type="ECO:0000256" key="5">
    <source>
        <dbReference type="ARBA" id="ARBA00022884"/>
    </source>
</evidence>
<dbReference type="Pfam" id="PF00825">
    <property type="entry name" value="Ribonuclease_P"/>
    <property type="match status" value="1"/>
</dbReference>
<comment type="function">
    <text evidence="6">RNaseP catalyzes the removal of the 5'-leader sequence from pre-tRNA to produce the mature 5'-terminus. It can also cleave other RNA substrates such as 4.5S RNA. The protein component plays an auxiliary but essential role in vivo by binding to the 5'-leader sequence and broadening the substrate specificity of the ribozyme.</text>
</comment>
<keyword evidence="4 6" id="KW-0378">Hydrolase</keyword>
<evidence type="ECO:0000256" key="6">
    <source>
        <dbReference type="HAMAP-Rule" id="MF_00227"/>
    </source>
</evidence>
<dbReference type="Proteomes" id="UP001565200">
    <property type="component" value="Unassembled WGS sequence"/>
</dbReference>
<keyword evidence="1 6" id="KW-0819">tRNA processing</keyword>
<evidence type="ECO:0000256" key="1">
    <source>
        <dbReference type="ARBA" id="ARBA00022694"/>
    </source>
</evidence>
<reference evidence="7 8" key="1">
    <citation type="submission" date="2024-03" db="EMBL/GenBank/DDBJ databases">
        <title>Mouse gut bacterial collection (mGBC) of GemPharmatech.</title>
        <authorList>
            <person name="He Y."/>
            <person name="Dong L."/>
            <person name="Wu D."/>
            <person name="Gao X."/>
            <person name="Lin Z."/>
        </authorList>
    </citation>
    <scope>NUCLEOTIDE SEQUENCE [LARGE SCALE GENOMIC DNA]</scope>
    <source>
        <strain evidence="7 8">54-13</strain>
    </source>
</reference>
<evidence type="ECO:0000313" key="8">
    <source>
        <dbReference type="Proteomes" id="UP001565200"/>
    </source>
</evidence>
<comment type="similarity">
    <text evidence="6">Belongs to the RnpA family.</text>
</comment>
<comment type="catalytic activity">
    <reaction evidence="6">
        <text>Endonucleolytic cleavage of RNA, removing 5'-extranucleotides from tRNA precursor.</text>
        <dbReference type="EC" id="3.1.26.5"/>
    </reaction>
</comment>
<comment type="subunit">
    <text evidence="6">Consists of a catalytic RNA component (M1 or rnpB) and a protein subunit.</text>
</comment>
<evidence type="ECO:0000256" key="2">
    <source>
        <dbReference type="ARBA" id="ARBA00022722"/>
    </source>
</evidence>
<dbReference type="InterPro" id="IPR000100">
    <property type="entry name" value="RNase_P"/>
</dbReference>
<dbReference type="EMBL" id="JBCLPP010000022">
    <property type="protein sequence ID" value="MEY8245686.1"/>
    <property type="molecule type" value="Genomic_DNA"/>
</dbReference>